<evidence type="ECO:0000313" key="3">
    <source>
        <dbReference type="Proteomes" id="UP000626109"/>
    </source>
</evidence>
<sequence length="476" mass="48886">MLAKEFSGEVLPRQVQGVSRHLGHAGRFRPSSGSFPVGVVSGTATSSTAPMPCVASAYVAGPGRPAEVSRRMQVWTHPISRKAPSVIAPAATASCSASTAASPIASALASPAVAAFSPAVSQAGSGHPPTVAVNGTASAPFVGLPGAMPLRKLPVESLPLNAQVAQSASSTPRLSRAEISKPVSAGLADNGMPPVASRRRQKDSDRSVSPACSDRGPRGLPSSLLADTASFRQKRSEPRPRSAGARPLDRYNREIGNGKNTFAPFATGTPRSGLLTPRGLSAATSLTSAQMKQPTPAETGASASGTQVCEPVALKSASTASLRAAAVAAVVARLTAPRPAVCALPLKRTAHRSPQEKHGETNGQLLTVARRFSGGDTQRSSGEGKPESGNTGHCVLNAAQDVSAVAVAAQSLPIFIVDQPPTSPLREQPLPSTKSSVGALQLGPMPYTSFYVRVMVVLMADICNTELSSLYCSKLF</sequence>
<reference evidence="2" key="1">
    <citation type="submission" date="2021-02" db="EMBL/GenBank/DDBJ databases">
        <authorList>
            <person name="Dougan E. K."/>
            <person name="Rhodes N."/>
            <person name="Thang M."/>
            <person name="Chan C."/>
        </authorList>
    </citation>
    <scope>NUCLEOTIDE SEQUENCE</scope>
</reference>
<dbReference type="AlphaFoldDB" id="A0A813KZY9"/>
<comment type="caution">
    <text evidence="2">The sequence shown here is derived from an EMBL/GenBank/DDBJ whole genome shotgun (WGS) entry which is preliminary data.</text>
</comment>
<dbReference type="Proteomes" id="UP000626109">
    <property type="component" value="Unassembled WGS sequence"/>
</dbReference>
<organism evidence="2 3">
    <name type="scientific">Polarella glacialis</name>
    <name type="common">Dinoflagellate</name>
    <dbReference type="NCBI Taxonomy" id="89957"/>
    <lineage>
        <taxon>Eukaryota</taxon>
        <taxon>Sar</taxon>
        <taxon>Alveolata</taxon>
        <taxon>Dinophyceae</taxon>
        <taxon>Suessiales</taxon>
        <taxon>Suessiaceae</taxon>
        <taxon>Polarella</taxon>
    </lineage>
</organism>
<evidence type="ECO:0000256" key="1">
    <source>
        <dbReference type="SAM" id="MobiDB-lite"/>
    </source>
</evidence>
<protein>
    <submittedName>
        <fullName evidence="2">Uncharacterized protein</fullName>
    </submittedName>
</protein>
<feature type="region of interest" description="Disordered" evidence="1">
    <location>
        <begin position="374"/>
        <end position="393"/>
    </location>
</feature>
<feature type="region of interest" description="Disordered" evidence="1">
    <location>
        <begin position="285"/>
        <end position="304"/>
    </location>
</feature>
<gene>
    <name evidence="2" type="ORF">PGLA2088_LOCUS39545</name>
</gene>
<proteinExistence type="predicted"/>
<feature type="region of interest" description="Disordered" evidence="1">
    <location>
        <begin position="167"/>
        <end position="278"/>
    </location>
</feature>
<evidence type="ECO:0000313" key="2">
    <source>
        <dbReference type="EMBL" id="CAE8717457.1"/>
    </source>
</evidence>
<name>A0A813KZY9_POLGL</name>
<accession>A0A813KZY9</accession>
<dbReference type="EMBL" id="CAJNNW010033164">
    <property type="protein sequence ID" value="CAE8717457.1"/>
    <property type="molecule type" value="Genomic_DNA"/>
</dbReference>